<reference evidence="2" key="1">
    <citation type="submission" date="2017-04" db="EMBL/GenBank/DDBJ databases">
        <authorList>
            <person name="Kim M."/>
            <person name="Ryu S."/>
            <person name="Kim M."/>
        </authorList>
    </citation>
    <scope>NUCLEOTIDE SEQUENCE [LARGE SCALE GENOMIC DNA]</scope>
</reference>
<evidence type="ECO:0000313" key="2">
    <source>
        <dbReference type="Proteomes" id="UP000224802"/>
    </source>
</evidence>
<proteinExistence type="predicted"/>
<evidence type="ECO:0000313" key="1">
    <source>
        <dbReference type="EMBL" id="ASJ79500.1"/>
    </source>
</evidence>
<gene>
    <name evidence="1" type="ORF">ECP1_046</name>
</gene>
<dbReference type="EMBL" id="KY979108">
    <property type="protein sequence ID" value="ASJ79500.1"/>
    <property type="molecule type" value="Genomic_DNA"/>
</dbReference>
<keyword evidence="2" id="KW-1185">Reference proteome</keyword>
<sequence>MTSGLLIMKKLIICLAVALSLTGCAGVLEKQKPICSGTAYMGGHENTVMIYAVRKQNNQTQYQAGYPFNWRWVSANTFTSTTCK</sequence>
<dbReference type="Proteomes" id="UP000224802">
    <property type="component" value="Segment"/>
</dbReference>
<name>A0A220NRQ3_9CAUD</name>
<accession>A0A220NRQ3</accession>
<organism evidence="1 2">
    <name type="scientific">Escherichia phage ECP1</name>
    <dbReference type="NCBI Taxonomy" id="2015807"/>
    <lineage>
        <taxon>Viruses</taxon>
        <taxon>Duplodnaviria</taxon>
        <taxon>Heunggongvirae</taxon>
        <taxon>Uroviricota</taxon>
        <taxon>Caudoviricetes</taxon>
        <taxon>Hendrixvirinae</taxon>
        <taxon>Wongtaivirus</taxon>
        <taxon>Wongtaivirus ECP1</taxon>
    </lineage>
</organism>
<protein>
    <submittedName>
        <fullName evidence="1">Lipase chaperone</fullName>
    </submittedName>
</protein>